<evidence type="ECO:0000256" key="1">
    <source>
        <dbReference type="ARBA" id="ARBA00022801"/>
    </source>
</evidence>
<dbReference type="InterPro" id="IPR016193">
    <property type="entry name" value="Cytidine_deaminase-like"/>
</dbReference>
<proteinExistence type="predicted"/>
<protein>
    <submittedName>
        <fullName evidence="3">Anti-phage dCTP deaminase</fullName>
    </submittedName>
</protein>
<keyword evidence="4" id="KW-1185">Reference proteome</keyword>
<evidence type="ECO:0000313" key="4">
    <source>
        <dbReference type="Proteomes" id="UP001501153"/>
    </source>
</evidence>
<dbReference type="PANTHER" id="PTHR11086:SF18">
    <property type="entry name" value="DEOXYCYTIDYLATE DEAMINASE"/>
    <property type="match status" value="1"/>
</dbReference>
<dbReference type="PANTHER" id="PTHR11086">
    <property type="entry name" value="DEOXYCYTIDYLATE DEAMINASE-RELATED"/>
    <property type="match status" value="1"/>
</dbReference>
<dbReference type="EMBL" id="BAABGZ010000061">
    <property type="protein sequence ID" value="GAA4361610.1"/>
    <property type="molecule type" value="Genomic_DNA"/>
</dbReference>
<dbReference type="Pfam" id="PF00383">
    <property type="entry name" value="dCMP_cyt_deam_1"/>
    <property type="match status" value="1"/>
</dbReference>
<dbReference type="InterPro" id="IPR015517">
    <property type="entry name" value="dCMP_deaminase-rel"/>
</dbReference>
<feature type="domain" description="CMP/dCMP-type deaminase" evidence="2">
    <location>
        <begin position="339"/>
        <end position="527"/>
    </location>
</feature>
<dbReference type="SUPFAM" id="SSF53927">
    <property type="entry name" value="Cytidine deaminase-like"/>
    <property type="match status" value="1"/>
</dbReference>
<gene>
    <name evidence="3" type="ORF">GCM10023185_28790</name>
</gene>
<dbReference type="Gene3D" id="3.40.50.300">
    <property type="entry name" value="P-loop containing nucleotide triphosphate hydrolases"/>
    <property type="match status" value="1"/>
</dbReference>
<evidence type="ECO:0000313" key="3">
    <source>
        <dbReference type="EMBL" id="GAA4361610.1"/>
    </source>
</evidence>
<keyword evidence="1" id="KW-0378">Hydrolase</keyword>
<dbReference type="Proteomes" id="UP001501153">
    <property type="component" value="Unassembled WGS sequence"/>
</dbReference>
<dbReference type="PROSITE" id="PS51747">
    <property type="entry name" value="CYT_DCMP_DEAMINASES_2"/>
    <property type="match status" value="1"/>
</dbReference>
<dbReference type="Gene3D" id="3.40.140.10">
    <property type="entry name" value="Cytidine Deaminase, domain 2"/>
    <property type="match status" value="1"/>
</dbReference>
<accession>A0ABP8IL21</accession>
<name>A0ABP8IL21_9BACT</name>
<dbReference type="InterPro" id="IPR027417">
    <property type="entry name" value="P-loop_NTPase"/>
</dbReference>
<reference evidence="4" key="1">
    <citation type="journal article" date="2019" name="Int. J. Syst. Evol. Microbiol.">
        <title>The Global Catalogue of Microorganisms (GCM) 10K type strain sequencing project: providing services to taxonomists for standard genome sequencing and annotation.</title>
        <authorList>
            <consortium name="The Broad Institute Genomics Platform"/>
            <consortium name="The Broad Institute Genome Sequencing Center for Infectious Disease"/>
            <person name="Wu L."/>
            <person name="Ma J."/>
        </authorList>
    </citation>
    <scope>NUCLEOTIDE SEQUENCE [LARGE SCALE GENOMIC DNA]</scope>
    <source>
        <strain evidence="4">JCM 17923</strain>
    </source>
</reference>
<sequence>MNSLDTLFQLRSKFIVLGLTGRTGSGCSTIAKLLSQESFSSCQFPAPKATHFENNEERKYNIVYSFAKENWTQFTTIKVSSIITSFVLDNSFESFQEYLTRENVKLEPHYESEIKPLFNKLHTQKKHLNSLKKEARAEQYSESEEKLEVYKFYFDSELNIFSELLKTALAHHTIKSRTTVFQGFGSNIRASGNAFESGFTAGHTFMLAEQINKIIKSLRDRGQGHIIIDSLRNPLEALFFKERYSAFYILAVNAENKYRFNRLHNGLTRNDIDDLDKAEYSDISGEQIFHKQDIKTCIQISDIYIHNPDSDEGDSLESIKRQLVKYLTLIQHPGLITPSPQERCMQTAYTAKYNSGCISRQVGAVVTDKYFSIKAIGWNNTAEGQTPCLLRDVRNLKDNTDKGAFSKYELENNNFQLKVIEAYDGAFTSTALKGRSLPFCFKSAQNCIDNEKNQVHTRSLHAEENAFLQITKYGGEGIKGGRLFTTASPCELCSKKAFQLGIKHIHYIDPYPGIAQEQILESGTKKSRPKLVLFEGAIGRAYHQLYEPVMAYKDELKLLLGIDYKFTEPNKTSEAPSGASL</sequence>
<evidence type="ECO:0000259" key="2">
    <source>
        <dbReference type="PROSITE" id="PS51747"/>
    </source>
</evidence>
<dbReference type="InterPro" id="IPR002125">
    <property type="entry name" value="CMP_dCMP_dom"/>
</dbReference>
<organism evidence="3 4">
    <name type="scientific">Hymenobacter saemangeumensis</name>
    <dbReference type="NCBI Taxonomy" id="1084522"/>
    <lineage>
        <taxon>Bacteria</taxon>
        <taxon>Pseudomonadati</taxon>
        <taxon>Bacteroidota</taxon>
        <taxon>Cytophagia</taxon>
        <taxon>Cytophagales</taxon>
        <taxon>Hymenobacteraceae</taxon>
        <taxon>Hymenobacter</taxon>
    </lineage>
</organism>
<comment type="caution">
    <text evidence="3">The sequence shown here is derived from an EMBL/GenBank/DDBJ whole genome shotgun (WGS) entry which is preliminary data.</text>
</comment>
<dbReference type="RefSeq" id="WP_345236786.1">
    <property type="nucleotide sequence ID" value="NZ_BAABGZ010000061.1"/>
</dbReference>